<dbReference type="PROSITE" id="PS51063">
    <property type="entry name" value="HTH_CRP_2"/>
    <property type="match status" value="1"/>
</dbReference>
<keyword evidence="6" id="KW-1185">Reference proteome</keyword>
<dbReference type="InterPro" id="IPR014710">
    <property type="entry name" value="RmlC-like_jellyroll"/>
</dbReference>
<keyword evidence="2" id="KW-0238">DNA-binding</keyword>
<accession>A0A1I0X6N8</accession>
<dbReference type="InterPro" id="IPR018490">
    <property type="entry name" value="cNMP-bd_dom_sf"/>
</dbReference>
<evidence type="ECO:0000313" key="6">
    <source>
        <dbReference type="Proteomes" id="UP000198796"/>
    </source>
</evidence>
<reference evidence="5 6" key="1">
    <citation type="submission" date="2016-10" db="EMBL/GenBank/DDBJ databases">
        <authorList>
            <person name="de Groot N.N."/>
        </authorList>
    </citation>
    <scope>NUCLEOTIDE SEQUENCE [LARGE SCALE GENOMIC DNA]</scope>
    <source>
        <strain evidence="5 6">DSM 29316</strain>
    </source>
</reference>
<keyword evidence="1" id="KW-0805">Transcription regulation</keyword>
<evidence type="ECO:0000256" key="1">
    <source>
        <dbReference type="ARBA" id="ARBA00023015"/>
    </source>
</evidence>
<organism evidence="5 6">
    <name type="scientific">Poseidonocella pacifica</name>
    <dbReference type="NCBI Taxonomy" id="871651"/>
    <lineage>
        <taxon>Bacteria</taxon>
        <taxon>Pseudomonadati</taxon>
        <taxon>Pseudomonadota</taxon>
        <taxon>Alphaproteobacteria</taxon>
        <taxon>Rhodobacterales</taxon>
        <taxon>Roseobacteraceae</taxon>
        <taxon>Poseidonocella</taxon>
    </lineage>
</organism>
<evidence type="ECO:0000256" key="2">
    <source>
        <dbReference type="ARBA" id="ARBA00023125"/>
    </source>
</evidence>
<proteinExistence type="predicted"/>
<dbReference type="SUPFAM" id="SSF51206">
    <property type="entry name" value="cAMP-binding domain-like"/>
    <property type="match status" value="1"/>
</dbReference>
<dbReference type="InterPro" id="IPR036388">
    <property type="entry name" value="WH-like_DNA-bd_sf"/>
</dbReference>
<keyword evidence="5" id="KW-0808">Transferase</keyword>
<dbReference type="InterPro" id="IPR036390">
    <property type="entry name" value="WH_DNA-bd_sf"/>
</dbReference>
<feature type="domain" description="HTH crp-type" evidence="4">
    <location>
        <begin position="149"/>
        <end position="223"/>
    </location>
</feature>
<dbReference type="InterPro" id="IPR000595">
    <property type="entry name" value="cNMP-bd_dom"/>
</dbReference>
<gene>
    <name evidence="5" type="ORF">SAMN05421688_1881</name>
</gene>
<sequence>MTEALTNRLVHLLEARDTLSPEERAALHALPARREEFRPGAVIIAAGRTPPESCLIVGGMAKRVQRPLAGTSIVSALHIPGDLVDLHGFVLGDLDHSVVAQGRCTVHFYTTQDLRTLTEEFPHLTRLLWMTTLIDAKINRMWFTANAGLRAVERIGHLFCELETRLRLAGLIFGNSFTLPLDQADLASILGLSRVHINRSVQDLRARGLLEWSEGRVKLPDLPRLRELSHFDPAYLEIMRIPR</sequence>
<dbReference type="RefSeq" id="WP_092063644.1">
    <property type="nucleotide sequence ID" value="NZ_FOJU01000003.1"/>
</dbReference>
<dbReference type="SUPFAM" id="SSF46785">
    <property type="entry name" value="Winged helix' DNA-binding domain"/>
    <property type="match status" value="1"/>
</dbReference>
<dbReference type="GO" id="GO:0003677">
    <property type="term" value="F:DNA binding"/>
    <property type="evidence" value="ECO:0007669"/>
    <property type="project" value="UniProtKB-KW"/>
</dbReference>
<dbReference type="GO" id="GO:0016301">
    <property type="term" value="F:kinase activity"/>
    <property type="evidence" value="ECO:0007669"/>
    <property type="project" value="UniProtKB-KW"/>
</dbReference>
<keyword evidence="3" id="KW-0804">Transcription</keyword>
<evidence type="ECO:0000259" key="4">
    <source>
        <dbReference type="PROSITE" id="PS51063"/>
    </source>
</evidence>
<protein>
    <submittedName>
        <fullName evidence="5">cAMP-binding domain of CRP or a regulatory subunit of cAMP-dependent protein kinases</fullName>
    </submittedName>
</protein>
<dbReference type="Proteomes" id="UP000198796">
    <property type="component" value="Unassembled WGS sequence"/>
</dbReference>
<dbReference type="Pfam" id="PF00027">
    <property type="entry name" value="cNMP_binding"/>
    <property type="match status" value="1"/>
</dbReference>
<evidence type="ECO:0000313" key="5">
    <source>
        <dbReference type="EMBL" id="SFA96030.1"/>
    </source>
</evidence>
<dbReference type="Gene3D" id="2.60.120.10">
    <property type="entry name" value="Jelly Rolls"/>
    <property type="match status" value="1"/>
</dbReference>
<evidence type="ECO:0000256" key="3">
    <source>
        <dbReference type="ARBA" id="ARBA00023163"/>
    </source>
</evidence>
<dbReference type="Gene3D" id="1.10.10.10">
    <property type="entry name" value="Winged helix-like DNA-binding domain superfamily/Winged helix DNA-binding domain"/>
    <property type="match status" value="1"/>
</dbReference>
<dbReference type="STRING" id="871651.SAMN05421688_1881"/>
<dbReference type="OrthoDB" id="7584044at2"/>
<dbReference type="CDD" id="cd00038">
    <property type="entry name" value="CAP_ED"/>
    <property type="match status" value="1"/>
</dbReference>
<dbReference type="AlphaFoldDB" id="A0A1I0X6N8"/>
<keyword evidence="5" id="KW-0418">Kinase</keyword>
<dbReference type="SMART" id="SM00419">
    <property type="entry name" value="HTH_CRP"/>
    <property type="match status" value="1"/>
</dbReference>
<dbReference type="EMBL" id="FOJU01000003">
    <property type="protein sequence ID" value="SFA96030.1"/>
    <property type="molecule type" value="Genomic_DNA"/>
</dbReference>
<name>A0A1I0X6N8_9RHOB</name>
<dbReference type="Pfam" id="PF13545">
    <property type="entry name" value="HTH_Crp_2"/>
    <property type="match status" value="1"/>
</dbReference>
<dbReference type="InterPro" id="IPR012318">
    <property type="entry name" value="HTH_CRP"/>
</dbReference>
<dbReference type="GO" id="GO:0006355">
    <property type="term" value="P:regulation of DNA-templated transcription"/>
    <property type="evidence" value="ECO:0007669"/>
    <property type="project" value="InterPro"/>
</dbReference>